<evidence type="ECO:0000259" key="3">
    <source>
        <dbReference type="PROSITE" id="PS50114"/>
    </source>
</evidence>
<dbReference type="GO" id="GO:0008270">
    <property type="term" value="F:zinc ion binding"/>
    <property type="evidence" value="ECO:0007669"/>
    <property type="project" value="UniProtKB-KW"/>
</dbReference>
<proteinExistence type="predicted"/>
<dbReference type="SMART" id="SM00105">
    <property type="entry name" value="ArfGap"/>
    <property type="match status" value="1"/>
</dbReference>
<dbReference type="Gene3D" id="1.10.220.150">
    <property type="entry name" value="Arf GTPase activating protein"/>
    <property type="match status" value="1"/>
</dbReference>
<name>A0A1I8H1K7_9PLAT</name>
<evidence type="ECO:0000259" key="4">
    <source>
        <dbReference type="PROSITE" id="PS50115"/>
    </source>
</evidence>
<dbReference type="InterPro" id="IPR000679">
    <property type="entry name" value="Znf_GATA"/>
</dbReference>
<feature type="domain" description="PH" evidence="2">
    <location>
        <begin position="143"/>
        <end position="245"/>
    </location>
</feature>
<feature type="domain" description="PH" evidence="2">
    <location>
        <begin position="266"/>
        <end position="369"/>
    </location>
</feature>
<dbReference type="PROSITE" id="PS50115">
    <property type="entry name" value="ARFGAP"/>
    <property type="match status" value="1"/>
</dbReference>
<dbReference type="SUPFAM" id="SSF50729">
    <property type="entry name" value="PH domain-like"/>
    <property type="match status" value="2"/>
</dbReference>
<evidence type="ECO:0000313" key="5">
    <source>
        <dbReference type="Proteomes" id="UP000095280"/>
    </source>
</evidence>
<dbReference type="InterPro" id="IPR011993">
    <property type="entry name" value="PH-like_dom_sf"/>
</dbReference>
<keyword evidence="1" id="KW-0479">Metal-binding</keyword>
<keyword evidence="5" id="KW-1185">Reference proteome</keyword>
<dbReference type="GO" id="GO:0043565">
    <property type="term" value="F:sequence-specific DNA binding"/>
    <property type="evidence" value="ECO:0007669"/>
    <property type="project" value="InterPro"/>
</dbReference>
<dbReference type="GO" id="GO:0005886">
    <property type="term" value="C:plasma membrane"/>
    <property type="evidence" value="ECO:0007669"/>
    <property type="project" value="TreeGrafter"/>
</dbReference>
<dbReference type="PANTHER" id="PTHR46021:SF2">
    <property type="entry name" value="ARF-GAP WITH DUAL PH DOMAIN-CONTAINING PROTEIN 1"/>
    <property type="match status" value="1"/>
</dbReference>
<dbReference type="SMART" id="SM00233">
    <property type="entry name" value="PH"/>
    <property type="match status" value="2"/>
</dbReference>
<dbReference type="PROSITE" id="PS50114">
    <property type="entry name" value="GATA_ZN_FINGER_2"/>
    <property type="match status" value="1"/>
</dbReference>
<dbReference type="GO" id="GO:0005737">
    <property type="term" value="C:cytoplasm"/>
    <property type="evidence" value="ECO:0007669"/>
    <property type="project" value="TreeGrafter"/>
</dbReference>
<dbReference type="Gene3D" id="2.30.29.30">
    <property type="entry name" value="Pleckstrin-homology domain (PH domain)/Phosphotyrosine-binding domain (PTB)"/>
    <property type="match status" value="2"/>
</dbReference>
<sequence>MATAGPISAIRSLAERPENSRCAECLVSPTTVASLDTGGTFACNACAIAYRKAGLRTKSIERDRWQEAEVAAMQTIPIPHFPVQGNLAVAQQLERNLPAFYRRPLPHADADVIRQQFVLAKYKRKEFTDPAMQVAYHRLGGGGFSKEGALMKRLKDSDKYLPRHFELSEKNNYLRYFVKDGQREAKNTIPIDQVNVTMLGSAVDGHPNLMQIMFPQGSRTRSLYVYHDEDQEIINWYNAVRGCKYYRYQMSLLSADELRQLTLTYDFIICDWLCKTGPNQTEAWKRRWCFLLRRSIFYFTNFMEPLAKGEIWLGERPGFSVESGAPANFKKKPVGHIFTLRTPDRDYVFSAETQDACRRWIYAIDEVLDSQPTPQDFLYSKTRSNSA</sequence>
<dbReference type="InterPro" id="IPR001164">
    <property type="entry name" value="ArfGAP_dom"/>
</dbReference>
<feature type="domain" description="GATA-type" evidence="3">
    <location>
        <begin position="16"/>
        <end position="55"/>
    </location>
</feature>
<dbReference type="SUPFAM" id="SSF57863">
    <property type="entry name" value="ArfGap/RecO-like zinc finger"/>
    <property type="match status" value="1"/>
</dbReference>
<dbReference type="InterPro" id="IPR001849">
    <property type="entry name" value="PH_domain"/>
</dbReference>
<feature type="domain" description="Arf-GAP" evidence="4">
    <location>
        <begin position="4"/>
        <end position="135"/>
    </location>
</feature>
<reference evidence="6" key="1">
    <citation type="submission" date="2016-11" db="UniProtKB">
        <authorList>
            <consortium name="WormBaseParasite"/>
        </authorList>
    </citation>
    <scope>IDENTIFICATION</scope>
</reference>
<dbReference type="InterPro" id="IPR037278">
    <property type="entry name" value="ARFGAP/RecO"/>
</dbReference>
<evidence type="ECO:0000259" key="2">
    <source>
        <dbReference type="PROSITE" id="PS50003"/>
    </source>
</evidence>
<keyword evidence="1" id="KW-0863">Zinc-finger</keyword>
<dbReference type="GO" id="GO:0006355">
    <property type="term" value="P:regulation of DNA-templated transcription"/>
    <property type="evidence" value="ECO:0007669"/>
    <property type="project" value="InterPro"/>
</dbReference>
<dbReference type="PANTHER" id="PTHR46021">
    <property type="entry name" value="ARF-GAP WITH DUAL PH DOMAIN-CONTAINING PROTEIN 1-LIKE PROTEIN"/>
    <property type="match status" value="1"/>
</dbReference>
<protein>
    <submittedName>
        <fullName evidence="6">PH domain-containing protein</fullName>
    </submittedName>
</protein>
<dbReference type="Pfam" id="PF00169">
    <property type="entry name" value="PH"/>
    <property type="match status" value="2"/>
</dbReference>
<organism evidence="5 6">
    <name type="scientific">Macrostomum lignano</name>
    <dbReference type="NCBI Taxonomy" id="282301"/>
    <lineage>
        <taxon>Eukaryota</taxon>
        <taxon>Metazoa</taxon>
        <taxon>Spiralia</taxon>
        <taxon>Lophotrochozoa</taxon>
        <taxon>Platyhelminthes</taxon>
        <taxon>Rhabditophora</taxon>
        <taxon>Macrostomorpha</taxon>
        <taxon>Macrostomida</taxon>
        <taxon>Macrostomidae</taxon>
        <taxon>Macrostomum</taxon>
    </lineage>
</organism>
<dbReference type="GO" id="GO:0005547">
    <property type="term" value="F:phosphatidylinositol-3,4,5-trisphosphate binding"/>
    <property type="evidence" value="ECO:0007669"/>
    <property type="project" value="TreeGrafter"/>
</dbReference>
<dbReference type="Pfam" id="PF01412">
    <property type="entry name" value="ArfGap"/>
    <property type="match status" value="1"/>
</dbReference>
<dbReference type="Proteomes" id="UP000095280">
    <property type="component" value="Unplaced"/>
</dbReference>
<dbReference type="WBParaSite" id="maker-uti_cns_0003941-snap-gene-0.9-mRNA-1">
    <property type="protein sequence ID" value="maker-uti_cns_0003941-snap-gene-0.9-mRNA-1"/>
    <property type="gene ID" value="maker-uti_cns_0003941-snap-gene-0.9"/>
</dbReference>
<evidence type="ECO:0000256" key="1">
    <source>
        <dbReference type="PROSITE-ProRule" id="PRU00094"/>
    </source>
</evidence>
<keyword evidence="1" id="KW-0862">Zinc</keyword>
<dbReference type="InterPro" id="IPR038508">
    <property type="entry name" value="ArfGAP_dom_sf"/>
</dbReference>
<dbReference type="GO" id="GO:0005096">
    <property type="term" value="F:GTPase activator activity"/>
    <property type="evidence" value="ECO:0007669"/>
    <property type="project" value="InterPro"/>
</dbReference>
<accession>A0A1I8H1K7</accession>
<dbReference type="InterPro" id="IPR052589">
    <property type="entry name" value="Arf-GAP_dual-PH_domain"/>
</dbReference>
<evidence type="ECO:0000313" key="6">
    <source>
        <dbReference type="WBParaSite" id="maker-uti_cns_0003941-snap-gene-0.9-mRNA-1"/>
    </source>
</evidence>
<dbReference type="PROSITE" id="PS50003">
    <property type="entry name" value="PH_DOMAIN"/>
    <property type="match status" value="2"/>
</dbReference>
<dbReference type="AlphaFoldDB" id="A0A1I8H1K7"/>